<gene>
    <name evidence="1" type="ORF">EUGRSUZ_D01253</name>
</gene>
<protein>
    <submittedName>
        <fullName evidence="1">Uncharacterized protein</fullName>
    </submittedName>
</protein>
<accession>A0A059CEM9</accession>
<name>A0A059CEM9_EUCGR</name>
<dbReference type="Gramene" id="KCW76908">
    <property type="protein sequence ID" value="KCW76908"/>
    <property type="gene ID" value="EUGRSUZ_D01253"/>
</dbReference>
<reference evidence="1" key="1">
    <citation type="submission" date="2013-07" db="EMBL/GenBank/DDBJ databases">
        <title>The genome of Eucalyptus grandis.</title>
        <authorList>
            <person name="Schmutz J."/>
            <person name="Hayes R."/>
            <person name="Myburg A."/>
            <person name="Tuskan G."/>
            <person name="Grattapaglia D."/>
            <person name="Rokhsar D.S."/>
        </authorList>
    </citation>
    <scope>NUCLEOTIDE SEQUENCE</scope>
    <source>
        <tissue evidence="1">Leaf extractions</tissue>
    </source>
</reference>
<proteinExistence type="predicted"/>
<organism evidence="1">
    <name type="scientific">Eucalyptus grandis</name>
    <name type="common">Flooded gum</name>
    <dbReference type="NCBI Taxonomy" id="71139"/>
    <lineage>
        <taxon>Eukaryota</taxon>
        <taxon>Viridiplantae</taxon>
        <taxon>Streptophyta</taxon>
        <taxon>Embryophyta</taxon>
        <taxon>Tracheophyta</taxon>
        <taxon>Spermatophyta</taxon>
        <taxon>Magnoliopsida</taxon>
        <taxon>eudicotyledons</taxon>
        <taxon>Gunneridae</taxon>
        <taxon>Pentapetalae</taxon>
        <taxon>rosids</taxon>
        <taxon>malvids</taxon>
        <taxon>Myrtales</taxon>
        <taxon>Myrtaceae</taxon>
        <taxon>Myrtoideae</taxon>
        <taxon>Eucalypteae</taxon>
        <taxon>Eucalyptus</taxon>
    </lineage>
</organism>
<dbReference type="AlphaFoldDB" id="A0A059CEM9"/>
<sequence length="77" mass="8886">MKDDITTSMKAREAFEIIGSITNDFLRFLCNHATKERCIEVEGKFQFNGNVNYVLVNITFFNKPSAEYKPTVDNGRF</sequence>
<evidence type="ECO:0000313" key="1">
    <source>
        <dbReference type="EMBL" id="KCW76908.1"/>
    </source>
</evidence>
<dbReference type="InParanoid" id="A0A059CEM9"/>
<dbReference type="EMBL" id="KK198756">
    <property type="protein sequence ID" value="KCW76908.1"/>
    <property type="molecule type" value="Genomic_DNA"/>
</dbReference>